<evidence type="ECO:0000313" key="3">
    <source>
        <dbReference type="Proteomes" id="UP000825729"/>
    </source>
</evidence>
<evidence type="ECO:0000313" key="2">
    <source>
        <dbReference type="EMBL" id="KAG9458638.1"/>
    </source>
</evidence>
<dbReference type="Proteomes" id="UP000825729">
    <property type="component" value="Unassembled WGS sequence"/>
</dbReference>
<sequence>MANSLCPDSITFKNGSNGWLHIPRAIMRTNARLWALFSLAKLILNNQHTNINKERVEVGRRSPLRKQEEKVALEHLKRPQGPKGNNQPTRTNGAVPEIIGSQI</sequence>
<accession>A0AAV7FCI6</accession>
<feature type="compositionally biased region" description="Polar residues" evidence="1">
    <location>
        <begin position="83"/>
        <end position="92"/>
    </location>
</feature>
<name>A0AAV7FCI6_ARIFI</name>
<keyword evidence="3" id="KW-1185">Reference proteome</keyword>
<comment type="caution">
    <text evidence="2">The sequence shown here is derived from an EMBL/GenBank/DDBJ whole genome shotgun (WGS) entry which is preliminary data.</text>
</comment>
<dbReference type="AlphaFoldDB" id="A0AAV7FCI6"/>
<proteinExistence type="predicted"/>
<gene>
    <name evidence="2" type="ORF">H6P81_003146</name>
</gene>
<organism evidence="2 3">
    <name type="scientific">Aristolochia fimbriata</name>
    <name type="common">White veined hardy Dutchman's pipe vine</name>
    <dbReference type="NCBI Taxonomy" id="158543"/>
    <lineage>
        <taxon>Eukaryota</taxon>
        <taxon>Viridiplantae</taxon>
        <taxon>Streptophyta</taxon>
        <taxon>Embryophyta</taxon>
        <taxon>Tracheophyta</taxon>
        <taxon>Spermatophyta</taxon>
        <taxon>Magnoliopsida</taxon>
        <taxon>Magnoliidae</taxon>
        <taxon>Piperales</taxon>
        <taxon>Aristolochiaceae</taxon>
        <taxon>Aristolochia</taxon>
    </lineage>
</organism>
<evidence type="ECO:0000256" key="1">
    <source>
        <dbReference type="SAM" id="MobiDB-lite"/>
    </source>
</evidence>
<dbReference type="EMBL" id="JAINDJ010000002">
    <property type="protein sequence ID" value="KAG9458638.1"/>
    <property type="molecule type" value="Genomic_DNA"/>
</dbReference>
<protein>
    <submittedName>
        <fullName evidence="2">Uncharacterized protein</fullName>
    </submittedName>
</protein>
<feature type="region of interest" description="Disordered" evidence="1">
    <location>
        <begin position="74"/>
        <end position="103"/>
    </location>
</feature>
<reference evidence="2 3" key="1">
    <citation type="submission" date="2021-07" db="EMBL/GenBank/DDBJ databases">
        <title>The Aristolochia fimbriata genome: insights into angiosperm evolution, floral development and chemical biosynthesis.</title>
        <authorList>
            <person name="Jiao Y."/>
        </authorList>
    </citation>
    <scope>NUCLEOTIDE SEQUENCE [LARGE SCALE GENOMIC DNA]</scope>
    <source>
        <strain evidence="2">IBCAS-2021</strain>
        <tissue evidence="2">Leaf</tissue>
    </source>
</reference>